<sequence>MNRRVLVPLVVVLVAAACVAGYVFVLAAPDYRTAVLVDASAPGTGLDEVAGAVRSVAGNSGDSDALSLRRFGGECGSPDNSVEIADSPAEIAEAVGALTPSGKATMVDGVMAAIDGFSGLLKRRGSVRNRIVVVSTSGLDACTGDPSRARRAIDDRLAEEGLDLDIRIVGYRVPKDRQERLTQFGGADDTAFADSAADLAIVLDQLVVPDSPEASPISAPAPQPEPGYAFTTLDRMGIVRGTEVVAEVAGDFTTGGPDYTRDGHFAFAVTPAGVATIDVRSGADRVVPCGGCFDAVATADSVISWLAGNVVTTLDLADAAARPEPGVTVLPDRQVDEANRVLPLRILASQDGKTLVDAPDGVSAYGGGAENLYLVGSGGDVVSVGTAQGNVAISGATFSPDGRTVAYVAAGHAGACETRSSVVLIDLDTGVHTETPTVGDATDEGSGIRDLWYDQDGDLNMIYTSWRCDASGGPIVSVTLPEGRWRLGSSGWTRGEGDSDGNAREVAPGFRAVLVSPGQEALGNELYSEVDGDRTKVADDVLYIAVPD</sequence>
<dbReference type="AlphaFoldDB" id="A0A4V3FS49"/>
<reference evidence="1 2" key="1">
    <citation type="submission" date="2019-03" db="EMBL/GenBank/DDBJ databases">
        <title>Genomic Encyclopedia of Archaeal and Bacterial Type Strains, Phase II (KMG-II): from individual species to whole genera.</title>
        <authorList>
            <person name="Goeker M."/>
        </authorList>
    </citation>
    <scope>NUCLEOTIDE SEQUENCE [LARGE SCALE GENOMIC DNA]</scope>
    <source>
        <strain evidence="1 2">DSM 45499</strain>
    </source>
</reference>
<dbReference type="PROSITE" id="PS51257">
    <property type="entry name" value="PROKAR_LIPOPROTEIN"/>
    <property type="match status" value="1"/>
</dbReference>
<comment type="caution">
    <text evidence="1">The sequence shown here is derived from an EMBL/GenBank/DDBJ whole genome shotgun (WGS) entry which is preliminary data.</text>
</comment>
<name>A0A4V3FS49_9PSEU</name>
<dbReference type="InterPro" id="IPR036465">
    <property type="entry name" value="vWFA_dom_sf"/>
</dbReference>
<organism evidence="1 2">
    <name type="scientific">Actinophytocola oryzae</name>
    <dbReference type="NCBI Taxonomy" id="502181"/>
    <lineage>
        <taxon>Bacteria</taxon>
        <taxon>Bacillati</taxon>
        <taxon>Actinomycetota</taxon>
        <taxon>Actinomycetes</taxon>
        <taxon>Pseudonocardiales</taxon>
        <taxon>Pseudonocardiaceae</taxon>
    </lineage>
</organism>
<evidence type="ECO:0008006" key="3">
    <source>
        <dbReference type="Google" id="ProtNLM"/>
    </source>
</evidence>
<dbReference type="SUPFAM" id="SSF82171">
    <property type="entry name" value="DPP6 N-terminal domain-like"/>
    <property type="match status" value="1"/>
</dbReference>
<evidence type="ECO:0000313" key="2">
    <source>
        <dbReference type="Proteomes" id="UP000294927"/>
    </source>
</evidence>
<protein>
    <recommendedName>
        <fullName evidence="3">VWFA domain-containing protein</fullName>
    </recommendedName>
</protein>
<accession>A0A4V3FS49</accession>
<keyword evidence="2" id="KW-1185">Reference proteome</keyword>
<evidence type="ECO:0000313" key="1">
    <source>
        <dbReference type="EMBL" id="TDV46051.1"/>
    </source>
</evidence>
<gene>
    <name evidence="1" type="ORF">CLV71_1119</name>
</gene>
<dbReference type="Gene3D" id="3.40.50.410">
    <property type="entry name" value="von Willebrand factor, type A domain"/>
    <property type="match status" value="1"/>
</dbReference>
<dbReference type="OrthoDB" id="3680186at2"/>
<dbReference type="Proteomes" id="UP000294927">
    <property type="component" value="Unassembled WGS sequence"/>
</dbReference>
<dbReference type="RefSeq" id="WP_133905730.1">
    <property type="nucleotide sequence ID" value="NZ_SOCP01000011.1"/>
</dbReference>
<dbReference type="SUPFAM" id="SSF53300">
    <property type="entry name" value="vWA-like"/>
    <property type="match status" value="1"/>
</dbReference>
<dbReference type="EMBL" id="SOCP01000011">
    <property type="protein sequence ID" value="TDV46051.1"/>
    <property type="molecule type" value="Genomic_DNA"/>
</dbReference>
<proteinExistence type="predicted"/>